<name>A0A2P4ZLM7_9HYPO</name>
<protein>
    <submittedName>
        <fullName evidence="2">Uncharacterized protein</fullName>
    </submittedName>
</protein>
<feature type="compositionally biased region" description="Basic and acidic residues" evidence="1">
    <location>
        <begin position="29"/>
        <end position="38"/>
    </location>
</feature>
<comment type="caution">
    <text evidence="2">The sequence shown here is derived from an EMBL/GenBank/DDBJ whole genome shotgun (WGS) entry which is preliminary data.</text>
</comment>
<feature type="region of interest" description="Disordered" evidence="1">
    <location>
        <begin position="1"/>
        <end position="44"/>
    </location>
</feature>
<evidence type="ECO:0000256" key="1">
    <source>
        <dbReference type="SAM" id="MobiDB-lite"/>
    </source>
</evidence>
<dbReference type="RefSeq" id="XP_024405502.1">
    <property type="nucleotide sequence ID" value="XM_024549743.1"/>
</dbReference>
<accession>A0A2P4ZLM7</accession>
<reference evidence="2 3" key="1">
    <citation type="journal article" date="2016" name="Genome Announc.">
        <title>Draft Whole-Genome Sequence of Trichoderma gamsii T6085, a Promising Biocontrol Agent of Fusarium Head Blight on Wheat.</title>
        <authorList>
            <person name="Baroncelli R."/>
            <person name="Zapparata A."/>
            <person name="Piaggeschi G."/>
            <person name="Sarrocco S."/>
            <person name="Vannacci G."/>
        </authorList>
    </citation>
    <scope>NUCLEOTIDE SEQUENCE [LARGE SCALE GENOMIC DNA]</scope>
    <source>
        <strain evidence="2 3">T6085</strain>
    </source>
</reference>
<keyword evidence="3" id="KW-1185">Reference proteome</keyword>
<sequence length="90" mass="10051">DASPQHIRHGLENEAPHPVFVSASSGSQPHKEPRDKPMAPDPAPPSHDCLCFWVSITPRFSHHGFPLPPVYLMSCYGRRLTRANCVRLLT</sequence>
<dbReference type="EMBL" id="JPDN02000019">
    <property type="protein sequence ID" value="PON25191.1"/>
    <property type="molecule type" value="Genomic_DNA"/>
</dbReference>
<dbReference type="GeneID" id="36347609"/>
<dbReference type="AlphaFoldDB" id="A0A2P4ZLM7"/>
<evidence type="ECO:0000313" key="3">
    <source>
        <dbReference type="Proteomes" id="UP000054821"/>
    </source>
</evidence>
<dbReference type="Proteomes" id="UP000054821">
    <property type="component" value="Unassembled WGS sequence"/>
</dbReference>
<gene>
    <name evidence="2" type="ORF">TGAM01_v205877</name>
</gene>
<evidence type="ECO:0000313" key="2">
    <source>
        <dbReference type="EMBL" id="PON25191.1"/>
    </source>
</evidence>
<organism evidence="2 3">
    <name type="scientific">Trichoderma gamsii</name>
    <dbReference type="NCBI Taxonomy" id="398673"/>
    <lineage>
        <taxon>Eukaryota</taxon>
        <taxon>Fungi</taxon>
        <taxon>Dikarya</taxon>
        <taxon>Ascomycota</taxon>
        <taxon>Pezizomycotina</taxon>
        <taxon>Sordariomycetes</taxon>
        <taxon>Hypocreomycetidae</taxon>
        <taxon>Hypocreales</taxon>
        <taxon>Hypocreaceae</taxon>
        <taxon>Trichoderma</taxon>
    </lineage>
</organism>
<proteinExistence type="predicted"/>
<feature type="non-terminal residue" evidence="2">
    <location>
        <position position="1"/>
    </location>
</feature>